<evidence type="ECO:0000313" key="11">
    <source>
        <dbReference type="EMBL" id="KRT54067.1"/>
    </source>
</evidence>
<evidence type="ECO:0000256" key="8">
    <source>
        <dbReference type="ARBA" id="ARBA00022989"/>
    </source>
</evidence>
<dbReference type="EC" id="7.-.-.-" evidence="10"/>
<dbReference type="PANTHER" id="PTHR30578">
    <property type="entry name" value="ELECTRON TRANSPORT COMPLEX PROTEIN RNFD"/>
    <property type="match status" value="1"/>
</dbReference>
<evidence type="ECO:0000256" key="9">
    <source>
        <dbReference type="ARBA" id="ARBA00023136"/>
    </source>
</evidence>
<keyword evidence="7 10" id="KW-0249">Electron transport</keyword>
<gene>
    <name evidence="10" type="primary">rnfD</name>
    <name evidence="11" type="ORF">Ga0074115_102169</name>
    <name evidence="12" type="ORF">Ga0076813_14931</name>
</gene>
<feature type="transmembrane region" description="Helical" evidence="10">
    <location>
        <begin position="129"/>
        <end position="149"/>
    </location>
</feature>
<reference evidence="13 14" key="1">
    <citation type="submission" date="2015-11" db="EMBL/GenBank/DDBJ databases">
        <title>The genome of Candidatus Endoriftia persephone in Ridgeia piscesae and population structure of the North Eastern Pacific vestimentiferan symbionts.</title>
        <authorList>
            <person name="Perez M."/>
            <person name="Juniper K.S."/>
        </authorList>
    </citation>
    <scope>NUCLEOTIDE SEQUENCE [LARGE SCALE GENOMIC DNA]</scope>
    <source>
        <strain evidence="12">Ind10</strain>
        <strain evidence="11">Ind11</strain>
    </source>
</reference>
<feature type="transmembrane region" description="Helical" evidence="10">
    <location>
        <begin position="228"/>
        <end position="248"/>
    </location>
</feature>
<dbReference type="Proteomes" id="UP000051634">
    <property type="component" value="Unassembled WGS sequence"/>
</dbReference>
<keyword evidence="8 10" id="KW-1133">Transmembrane helix</keyword>
<feature type="transmembrane region" description="Helical" evidence="10">
    <location>
        <begin position="75"/>
        <end position="93"/>
    </location>
</feature>
<dbReference type="OrthoDB" id="9776359at2"/>
<evidence type="ECO:0000256" key="10">
    <source>
        <dbReference type="HAMAP-Rule" id="MF_00462"/>
    </source>
</evidence>
<dbReference type="Pfam" id="PF03116">
    <property type="entry name" value="NQR2_RnfD_RnfE"/>
    <property type="match status" value="1"/>
</dbReference>
<keyword evidence="1 10" id="KW-0813">Transport</keyword>
<evidence type="ECO:0000256" key="4">
    <source>
        <dbReference type="ARBA" id="ARBA00022643"/>
    </source>
</evidence>
<evidence type="ECO:0000256" key="1">
    <source>
        <dbReference type="ARBA" id="ARBA00022448"/>
    </source>
</evidence>
<sequence>MKPPRDPKLLVQPAPLLAQGMTTPSAMRDVWYALLPATLAGLWFFGLSALLVLLACIAGAVMVEWVFTPAESRKVALGDGSAALTGLLLGLTLPPALPLWQAFLGGMVAIGLGKVIWGGLGNNLFNPALVGRAFLLGTFPIAMTTWYPAQGPEHFFDLYSSTFAALLMQGTWDSLTTASPLGMMKFEHQSSEFWSLFIGNTAGSLGETSGLLLMLGGLWLWWRRDLDWRIPVSIFVTAGLFSLILFMVDSTRFPSPLFTLFSGGMMLGAIYMATDPVTSPLSPKGLLIFGTGIGFLVVLIRVFGGMPEGMMYAILLMNSATPLIDRYTQPRVFGRGVERS</sequence>
<accession>A0A0T5YTT5</accession>
<dbReference type="InterPro" id="IPR011303">
    <property type="entry name" value="RnfD_bac"/>
</dbReference>
<name>A0A0T5YTT5_9GAMM</name>
<proteinExistence type="inferred from homology"/>
<evidence type="ECO:0000313" key="13">
    <source>
        <dbReference type="Proteomes" id="UP000051276"/>
    </source>
</evidence>
<keyword evidence="6 10" id="KW-1278">Translocase</keyword>
<dbReference type="GO" id="GO:0055085">
    <property type="term" value="P:transmembrane transport"/>
    <property type="evidence" value="ECO:0007669"/>
    <property type="project" value="InterPro"/>
</dbReference>
<dbReference type="PATRIC" id="fig|54398.3.peg.411"/>
<dbReference type="EMBL" id="LMXI01000201">
    <property type="protein sequence ID" value="KRT59125.1"/>
    <property type="molecule type" value="Genomic_DNA"/>
</dbReference>
<keyword evidence="5 10" id="KW-0812">Transmembrane</keyword>
<dbReference type="STRING" id="54398.Ga0074115_102169"/>
<comment type="function">
    <text evidence="10">Part of a membrane-bound complex that couples electron transfer with translocation of ions across the membrane.</text>
</comment>
<keyword evidence="10" id="KW-1003">Cell membrane</keyword>
<keyword evidence="14" id="KW-1185">Reference proteome</keyword>
<evidence type="ECO:0000256" key="7">
    <source>
        <dbReference type="ARBA" id="ARBA00022982"/>
    </source>
</evidence>
<evidence type="ECO:0000256" key="5">
    <source>
        <dbReference type="ARBA" id="ARBA00022692"/>
    </source>
</evidence>
<comment type="subunit">
    <text evidence="10">The complex is composed of six subunits: RnfA, RnfB, RnfC, RnfD, RnfE and RnfG.</text>
</comment>
<dbReference type="InterPro" id="IPR004338">
    <property type="entry name" value="NqrB/RnfD"/>
</dbReference>
<keyword evidence="9 10" id="KW-0472">Membrane</keyword>
<comment type="similarity">
    <text evidence="10">Belongs to the NqrB/RnfD family.</text>
</comment>
<dbReference type="GO" id="GO:0022900">
    <property type="term" value="P:electron transport chain"/>
    <property type="evidence" value="ECO:0007669"/>
    <property type="project" value="UniProtKB-UniRule"/>
</dbReference>
<keyword evidence="10" id="KW-0997">Cell inner membrane</keyword>
<protein>
    <recommendedName>
        <fullName evidence="10">Ion-translocating oxidoreductase complex subunit D</fullName>
        <ecNumber evidence="10">7.-.-.-</ecNumber>
    </recommendedName>
    <alternativeName>
        <fullName evidence="10">Rnf electron transport complex subunit D</fullName>
    </alternativeName>
</protein>
<organism evidence="11 14">
    <name type="scientific">endosymbiont of Ridgeia piscesae</name>
    <dbReference type="NCBI Taxonomy" id="54398"/>
    <lineage>
        <taxon>Bacteria</taxon>
        <taxon>Pseudomonadati</taxon>
        <taxon>Pseudomonadota</taxon>
        <taxon>Gammaproteobacteria</taxon>
        <taxon>sulfur-oxidizing symbionts</taxon>
    </lineage>
</organism>
<evidence type="ECO:0000256" key="3">
    <source>
        <dbReference type="ARBA" id="ARBA00022630"/>
    </source>
</evidence>
<feature type="transmembrane region" description="Helical" evidence="10">
    <location>
        <begin position="99"/>
        <end position="117"/>
    </location>
</feature>
<comment type="cofactor">
    <cofactor evidence="10">
        <name>FMN</name>
        <dbReference type="ChEBI" id="CHEBI:58210"/>
    </cofactor>
</comment>
<evidence type="ECO:0000313" key="12">
    <source>
        <dbReference type="EMBL" id="KRT59125.1"/>
    </source>
</evidence>
<keyword evidence="2 10" id="KW-0597">Phosphoprotein</keyword>
<dbReference type="EMBL" id="LDXT01000094">
    <property type="protein sequence ID" value="KRT54067.1"/>
    <property type="molecule type" value="Genomic_DNA"/>
</dbReference>
<dbReference type="NCBIfam" id="TIGR01946">
    <property type="entry name" value="rnfD"/>
    <property type="match status" value="1"/>
</dbReference>
<evidence type="ECO:0000256" key="2">
    <source>
        <dbReference type="ARBA" id="ARBA00022553"/>
    </source>
</evidence>
<dbReference type="Proteomes" id="UP000051276">
    <property type="component" value="Unassembled WGS sequence"/>
</dbReference>
<dbReference type="GO" id="GO:0005886">
    <property type="term" value="C:plasma membrane"/>
    <property type="evidence" value="ECO:0007669"/>
    <property type="project" value="UniProtKB-SubCell"/>
</dbReference>
<evidence type="ECO:0000256" key="6">
    <source>
        <dbReference type="ARBA" id="ARBA00022967"/>
    </source>
</evidence>
<keyword evidence="4 10" id="KW-0288">FMN</keyword>
<dbReference type="HAMAP" id="MF_00462">
    <property type="entry name" value="RsxD_RnfD"/>
    <property type="match status" value="1"/>
</dbReference>
<comment type="subcellular location">
    <subcellularLocation>
        <location evidence="10">Cell inner membrane</location>
        <topology evidence="10">Multi-pass membrane protein</topology>
    </subcellularLocation>
</comment>
<feature type="transmembrane region" description="Helical" evidence="10">
    <location>
        <begin position="30"/>
        <end position="63"/>
    </location>
</feature>
<feature type="transmembrane region" description="Helical" evidence="10">
    <location>
        <begin position="286"/>
        <end position="304"/>
    </location>
</feature>
<dbReference type="RefSeq" id="WP_057955755.1">
    <property type="nucleotide sequence ID" value="NZ_KQ556891.1"/>
</dbReference>
<feature type="transmembrane region" description="Helical" evidence="10">
    <location>
        <begin position="193"/>
        <end position="222"/>
    </location>
</feature>
<dbReference type="PANTHER" id="PTHR30578:SF0">
    <property type="entry name" value="ION-TRANSLOCATING OXIDOREDUCTASE COMPLEX SUBUNIT D"/>
    <property type="match status" value="1"/>
</dbReference>
<keyword evidence="3 10" id="KW-0285">Flavoprotein</keyword>
<comment type="caution">
    <text evidence="10">Lacks conserved residue(s) required for the propagation of feature annotation.</text>
</comment>
<evidence type="ECO:0000313" key="14">
    <source>
        <dbReference type="Proteomes" id="UP000051634"/>
    </source>
</evidence>
<dbReference type="AlphaFoldDB" id="A0A0T5YTT5"/>
<comment type="caution">
    <text evidence="11">The sequence shown here is derived from an EMBL/GenBank/DDBJ whole genome shotgun (WGS) entry which is preliminary data.</text>
</comment>
<feature type="transmembrane region" description="Helical" evidence="10">
    <location>
        <begin position="255"/>
        <end position="274"/>
    </location>
</feature>